<comment type="caution">
    <text evidence="1">The sequence shown here is derived from an EMBL/GenBank/DDBJ whole genome shotgun (WGS) entry which is preliminary data.</text>
</comment>
<evidence type="ECO:0000313" key="2">
    <source>
        <dbReference type="Proteomes" id="UP000270626"/>
    </source>
</evidence>
<organism evidence="1 2">
    <name type="scientific">Azonexus fungiphilus</name>
    <dbReference type="NCBI Taxonomy" id="146940"/>
    <lineage>
        <taxon>Bacteria</taxon>
        <taxon>Pseudomonadati</taxon>
        <taxon>Pseudomonadota</taxon>
        <taxon>Betaproteobacteria</taxon>
        <taxon>Rhodocyclales</taxon>
        <taxon>Azonexaceae</taxon>
        <taxon>Azonexus</taxon>
    </lineage>
</organism>
<dbReference type="OrthoDB" id="259311at2"/>
<dbReference type="EMBL" id="RBXP01000004">
    <property type="protein sequence ID" value="RKT62390.1"/>
    <property type="molecule type" value="Genomic_DNA"/>
</dbReference>
<protein>
    <recommendedName>
        <fullName evidence="3">Formylmethanofuran dehydrogenase subunit E domain-containing protein</fullName>
    </recommendedName>
</protein>
<evidence type="ECO:0000313" key="1">
    <source>
        <dbReference type="EMBL" id="RKT62390.1"/>
    </source>
</evidence>
<reference evidence="1 2" key="1">
    <citation type="submission" date="2018-10" db="EMBL/GenBank/DDBJ databases">
        <title>Genomic Encyclopedia of Type Strains, Phase IV (KMG-IV): sequencing the most valuable type-strain genomes for metagenomic binning, comparative biology and taxonomic classification.</title>
        <authorList>
            <person name="Goeker M."/>
        </authorList>
    </citation>
    <scope>NUCLEOTIDE SEQUENCE [LARGE SCALE GENOMIC DNA]</scope>
    <source>
        <strain evidence="1 2">DSM 23841</strain>
    </source>
</reference>
<dbReference type="Proteomes" id="UP000270626">
    <property type="component" value="Unassembled WGS sequence"/>
</dbReference>
<accession>A0A495WM45</accession>
<evidence type="ECO:0008006" key="3">
    <source>
        <dbReference type="Google" id="ProtNLM"/>
    </source>
</evidence>
<dbReference type="AlphaFoldDB" id="A0A495WM45"/>
<dbReference type="RefSeq" id="WP_121456860.1">
    <property type="nucleotide sequence ID" value="NZ_RBXP01000004.1"/>
</dbReference>
<keyword evidence="2" id="KW-1185">Reference proteome</keyword>
<proteinExistence type="predicted"/>
<name>A0A495WM45_9RHOO</name>
<gene>
    <name evidence="1" type="ORF">DFR40_0447</name>
</gene>
<sequence length="204" mass="21652">MSFPDYFAAIPPLRVHDPLAELLGAPADGLIDYHFADAVRLAGHACPTVAGAWLLTVRALKVLYGQRLPERGRIAVALPERLEQGVAGVIGSVVGLLTGAAGNGGFKGLGGRHGRRDLLRYGVADVAGIAFTRLDSGRAVDCQLKLDRVAGDPALPTLLAAILDGSADAAQRRQFAAAWQDRVRRLLVEHADDPALVDIRILQE</sequence>